<dbReference type="Gene3D" id="1.10.760.10">
    <property type="entry name" value="Cytochrome c-like domain"/>
    <property type="match status" value="2"/>
</dbReference>
<gene>
    <name evidence="8" type="ORF">D7V93_10045</name>
</gene>
<dbReference type="RefSeq" id="WP_120643183.1">
    <property type="nucleotide sequence ID" value="NZ_RAWB01000078.1"/>
</dbReference>
<dbReference type="EMBL" id="RAWB01000078">
    <property type="protein sequence ID" value="RKH62492.1"/>
    <property type="molecule type" value="Genomic_DNA"/>
</dbReference>
<evidence type="ECO:0000313" key="8">
    <source>
        <dbReference type="EMBL" id="RKH62492.1"/>
    </source>
</evidence>
<dbReference type="InterPro" id="IPR009056">
    <property type="entry name" value="Cyt_c-like_dom"/>
</dbReference>
<dbReference type="GO" id="GO:0020037">
    <property type="term" value="F:heme binding"/>
    <property type="evidence" value="ECO:0007669"/>
    <property type="project" value="InterPro"/>
</dbReference>
<dbReference type="PROSITE" id="PS51257">
    <property type="entry name" value="PROKAR_LIPOPROTEIN"/>
    <property type="match status" value="1"/>
</dbReference>
<evidence type="ECO:0000256" key="4">
    <source>
        <dbReference type="ARBA" id="ARBA00023002"/>
    </source>
</evidence>
<dbReference type="AlphaFoldDB" id="A0A3A8QCI9"/>
<comment type="subcellular location">
    <subcellularLocation>
        <location evidence="1">Cell envelope</location>
    </subcellularLocation>
</comment>
<evidence type="ECO:0000256" key="5">
    <source>
        <dbReference type="ARBA" id="ARBA00023004"/>
    </source>
</evidence>
<dbReference type="SUPFAM" id="SSF46626">
    <property type="entry name" value="Cytochrome c"/>
    <property type="match status" value="2"/>
</dbReference>
<name>A0A3A8QCI9_9BACT</name>
<feature type="domain" description="Cytochrome c" evidence="7">
    <location>
        <begin position="49"/>
        <end position="146"/>
    </location>
</feature>
<dbReference type="GO" id="GO:0009055">
    <property type="term" value="F:electron transfer activity"/>
    <property type="evidence" value="ECO:0007669"/>
    <property type="project" value="InterPro"/>
</dbReference>
<comment type="caution">
    <text evidence="8">The sequence shown here is derived from an EMBL/GenBank/DDBJ whole genome shotgun (WGS) entry which is preliminary data.</text>
</comment>
<protein>
    <submittedName>
        <fullName evidence="8">Cytochrome-c peroxidase</fullName>
    </submittedName>
</protein>
<dbReference type="Pfam" id="PF03150">
    <property type="entry name" value="CCP_MauG"/>
    <property type="match status" value="1"/>
</dbReference>
<evidence type="ECO:0000256" key="3">
    <source>
        <dbReference type="ARBA" id="ARBA00022723"/>
    </source>
</evidence>
<keyword evidence="4" id="KW-0560">Oxidoreductase</keyword>
<dbReference type="Proteomes" id="UP000272888">
    <property type="component" value="Unassembled WGS sequence"/>
</dbReference>
<dbReference type="GO" id="GO:0046872">
    <property type="term" value="F:metal ion binding"/>
    <property type="evidence" value="ECO:0007669"/>
    <property type="project" value="UniProtKB-KW"/>
</dbReference>
<dbReference type="InterPro" id="IPR051395">
    <property type="entry name" value="Cytochrome_c_Peroxidase/MauG"/>
</dbReference>
<accession>A0A3A8QCI9</accession>
<keyword evidence="5 6" id="KW-0408">Iron</keyword>
<keyword evidence="3 6" id="KW-0479">Metal-binding</keyword>
<keyword evidence="9" id="KW-1185">Reference proteome</keyword>
<evidence type="ECO:0000256" key="2">
    <source>
        <dbReference type="ARBA" id="ARBA00022617"/>
    </source>
</evidence>
<proteinExistence type="predicted"/>
<organism evidence="8 9">
    <name type="scientific">Corallococcus llansteffanensis</name>
    <dbReference type="NCBI Taxonomy" id="2316731"/>
    <lineage>
        <taxon>Bacteria</taxon>
        <taxon>Pseudomonadati</taxon>
        <taxon>Myxococcota</taxon>
        <taxon>Myxococcia</taxon>
        <taxon>Myxococcales</taxon>
        <taxon>Cystobacterineae</taxon>
        <taxon>Myxococcaceae</taxon>
        <taxon>Corallococcus</taxon>
    </lineage>
</organism>
<dbReference type="PANTHER" id="PTHR30600">
    <property type="entry name" value="CYTOCHROME C PEROXIDASE-RELATED"/>
    <property type="match status" value="1"/>
</dbReference>
<dbReference type="InterPro" id="IPR036909">
    <property type="entry name" value="Cyt_c-like_dom_sf"/>
</dbReference>
<evidence type="ECO:0000256" key="6">
    <source>
        <dbReference type="PROSITE-ProRule" id="PRU00433"/>
    </source>
</evidence>
<evidence type="ECO:0000256" key="1">
    <source>
        <dbReference type="ARBA" id="ARBA00004196"/>
    </source>
</evidence>
<evidence type="ECO:0000313" key="9">
    <source>
        <dbReference type="Proteomes" id="UP000272888"/>
    </source>
</evidence>
<keyword evidence="8" id="KW-0575">Peroxidase</keyword>
<keyword evidence="2 6" id="KW-0349">Heme</keyword>
<dbReference type="GO" id="GO:0030313">
    <property type="term" value="C:cell envelope"/>
    <property type="evidence" value="ECO:0007669"/>
    <property type="project" value="UniProtKB-SubCell"/>
</dbReference>
<dbReference type="InterPro" id="IPR004852">
    <property type="entry name" value="Di-haem_cyt_c_peroxidsae"/>
</dbReference>
<dbReference type="GO" id="GO:0004130">
    <property type="term" value="F:cytochrome-c peroxidase activity"/>
    <property type="evidence" value="ECO:0007669"/>
    <property type="project" value="TreeGrafter"/>
</dbReference>
<sequence>MAGYRFIARTVGAFVLAGLAGCTQNGVSSSVEADPDQPATSQAALGSPGQAIAGKQHFQQALPGTNGRSCATCHVLSDNTALTPAHVEAVWARNPADPLFNRIDADDPTAPTPTYAHLKKGLVRVVLPLPPNMDVIDVQGNVITAPDRKISVWRGVPSIADTGFSGPFQVDGRETSLTAQAQSAVTNHSEGGTVAAPVLQRIAAFERSVFSSPRARFVSDLLELGVPLSDIPDPDVLLALDASERRGRDVYALTCEACHGDRTRNRIVRRDVHDSLFFALKPNGNIQYAVTPGQPPTPVNVPRPDSEFLNVGFSLMTYLGQRGVVPLFNDSVDFPQYRFRFYTDATRQHAVTDLPPIPVTASGHPDDINPALDENGAPIVGPSLAAQWYSTDPGRALISGDPTEFEAFDVPSLRGIARSAPYFHDNSHATLADSVDTYSRFILPGIVAMGLPLNPPEFPGGPPEVLTPTQKQDLVRFLQRL</sequence>
<evidence type="ECO:0000259" key="7">
    <source>
        <dbReference type="PROSITE" id="PS51007"/>
    </source>
</evidence>
<dbReference type="PROSITE" id="PS51007">
    <property type="entry name" value="CYTC"/>
    <property type="match status" value="1"/>
</dbReference>
<reference evidence="9" key="1">
    <citation type="submission" date="2018-09" db="EMBL/GenBank/DDBJ databases">
        <authorList>
            <person name="Livingstone P.G."/>
            <person name="Whitworth D.E."/>
        </authorList>
    </citation>
    <scope>NUCLEOTIDE SEQUENCE [LARGE SCALE GENOMIC DNA]</scope>
    <source>
        <strain evidence="9">CA051B</strain>
    </source>
</reference>